<dbReference type="EMBL" id="AWWV01008122">
    <property type="protein sequence ID" value="OMO93032.1"/>
    <property type="molecule type" value="Genomic_DNA"/>
</dbReference>
<accession>A0A1R3JDX4</accession>
<organism evidence="1 2">
    <name type="scientific">Corchorus capsularis</name>
    <name type="common">Jute</name>
    <dbReference type="NCBI Taxonomy" id="210143"/>
    <lineage>
        <taxon>Eukaryota</taxon>
        <taxon>Viridiplantae</taxon>
        <taxon>Streptophyta</taxon>
        <taxon>Embryophyta</taxon>
        <taxon>Tracheophyta</taxon>
        <taxon>Spermatophyta</taxon>
        <taxon>Magnoliopsida</taxon>
        <taxon>eudicotyledons</taxon>
        <taxon>Gunneridae</taxon>
        <taxon>Pentapetalae</taxon>
        <taxon>rosids</taxon>
        <taxon>malvids</taxon>
        <taxon>Malvales</taxon>
        <taxon>Malvaceae</taxon>
        <taxon>Grewioideae</taxon>
        <taxon>Apeibeae</taxon>
        <taxon>Corchorus</taxon>
    </lineage>
</organism>
<dbReference type="Gramene" id="OMO93032">
    <property type="protein sequence ID" value="OMO93032"/>
    <property type="gene ID" value="CCACVL1_06678"/>
</dbReference>
<feature type="non-terminal residue" evidence="1">
    <location>
        <position position="1"/>
    </location>
</feature>
<comment type="caution">
    <text evidence="1">The sequence shown here is derived from an EMBL/GenBank/DDBJ whole genome shotgun (WGS) entry which is preliminary data.</text>
</comment>
<keyword evidence="2" id="KW-1185">Reference proteome</keyword>
<proteinExistence type="predicted"/>
<evidence type="ECO:0000313" key="2">
    <source>
        <dbReference type="Proteomes" id="UP000188268"/>
    </source>
</evidence>
<gene>
    <name evidence="1" type="ORF">CCACVL1_06678</name>
</gene>
<sequence length="21" mass="2334">AAMNKSLDFVEVVEMKALKIP</sequence>
<dbReference type="Proteomes" id="UP000188268">
    <property type="component" value="Unassembled WGS sequence"/>
</dbReference>
<reference evidence="1 2" key="1">
    <citation type="submission" date="2013-09" db="EMBL/GenBank/DDBJ databases">
        <title>Corchorus capsularis genome sequencing.</title>
        <authorList>
            <person name="Alam M."/>
            <person name="Haque M.S."/>
            <person name="Islam M.S."/>
            <person name="Emdad E.M."/>
            <person name="Islam M.M."/>
            <person name="Ahmed B."/>
            <person name="Halim A."/>
            <person name="Hossen Q.M.M."/>
            <person name="Hossain M.Z."/>
            <person name="Ahmed R."/>
            <person name="Khan M.M."/>
            <person name="Islam R."/>
            <person name="Rashid M.M."/>
            <person name="Khan S.A."/>
            <person name="Rahman M.S."/>
            <person name="Alam M."/>
        </authorList>
    </citation>
    <scope>NUCLEOTIDE SEQUENCE [LARGE SCALE GENOMIC DNA]</scope>
    <source>
        <strain evidence="2">cv. CVL-1</strain>
        <tissue evidence="1">Whole seedling</tissue>
    </source>
</reference>
<evidence type="ECO:0000313" key="1">
    <source>
        <dbReference type="EMBL" id="OMO93032.1"/>
    </source>
</evidence>
<dbReference type="AlphaFoldDB" id="A0A1R3JDX4"/>
<protein>
    <submittedName>
        <fullName evidence="1">Uncharacterized protein</fullName>
    </submittedName>
</protein>
<name>A0A1R3JDX4_COCAP</name>